<organism evidence="1 2">
    <name type="scientific">Russula earlei</name>
    <dbReference type="NCBI Taxonomy" id="71964"/>
    <lineage>
        <taxon>Eukaryota</taxon>
        <taxon>Fungi</taxon>
        <taxon>Dikarya</taxon>
        <taxon>Basidiomycota</taxon>
        <taxon>Agaricomycotina</taxon>
        <taxon>Agaricomycetes</taxon>
        <taxon>Russulales</taxon>
        <taxon>Russulaceae</taxon>
        <taxon>Russula</taxon>
    </lineage>
</organism>
<evidence type="ECO:0000313" key="1">
    <source>
        <dbReference type="EMBL" id="KAI9507645.1"/>
    </source>
</evidence>
<evidence type="ECO:0000313" key="2">
    <source>
        <dbReference type="Proteomes" id="UP001207468"/>
    </source>
</evidence>
<proteinExistence type="predicted"/>
<dbReference type="Proteomes" id="UP001207468">
    <property type="component" value="Unassembled WGS sequence"/>
</dbReference>
<keyword evidence="2" id="KW-1185">Reference proteome</keyword>
<reference evidence="1" key="1">
    <citation type="submission" date="2021-03" db="EMBL/GenBank/DDBJ databases">
        <title>Evolutionary priming and transition to the ectomycorrhizal habit in an iconic lineage of mushroom-forming fungi: is preadaptation a requirement?</title>
        <authorList>
            <consortium name="DOE Joint Genome Institute"/>
            <person name="Looney B.P."/>
            <person name="Miyauchi S."/>
            <person name="Morin E."/>
            <person name="Drula E."/>
            <person name="Courty P.E."/>
            <person name="Chicoki N."/>
            <person name="Fauchery L."/>
            <person name="Kohler A."/>
            <person name="Kuo A."/>
            <person name="LaButti K."/>
            <person name="Pangilinan J."/>
            <person name="Lipzen A."/>
            <person name="Riley R."/>
            <person name="Andreopoulos W."/>
            <person name="He G."/>
            <person name="Johnson J."/>
            <person name="Barry K.W."/>
            <person name="Grigoriev I.V."/>
            <person name="Nagy L."/>
            <person name="Hibbett D."/>
            <person name="Henrissat B."/>
            <person name="Matheny P.B."/>
            <person name="Labbe J."/>
            <person name="Martin A.F."/>
        </authorList>
    </citation>
    <scope>NUCLEOTIDE SEQUENCE</scope>
    <source>
        <strain evidence="1">BPL698</strain>
    </source>
</reference>
<dbReference type="EMBL" id="JAGFNK010000116">
    <property type="protein sequence ID" value="KAI9507645.1"/>
    <property type="molecule type" value="Genomic_DNA"/>
</dbReference>
<comment type="caution">
    <text evidence="1">The sequence shown here is derived from an EMBL/GenBank/DDBJ whole genome shotgun (WGS) entry which is preliminary data.</text>
</comment>
<accession>A0ACC0U8H4</accession>
<gene>
    <name evidence="1" type="ORF">F5148DRAFT_1149593</name>
</gene>
<sequence length="119" mass="12882">MPGAVIYAARDRSQSGHGTEQATLAAPPPSPSHGQNEDTREPSLESLWETPELYNLTAPGARKPGQHRRARAGVSEAGRPTPPSYVHDAMRFHDSVIGSEKRRGCTLVALVPRPEQHNA</sequence>
<name>A0ACC0U8H4_9AGAM</name>
<protein>
    <submittedName>
        <fullName evidence="1">Uncharacterized protein</fullName>
    </submittedName>
</protein>